<name>A0A5M8PZY3_9LECA</name>
<evidence type="ECO:0000313" key="2">
    <source>
        <dbReference type="Proteomes" id="UP000324767"/>
    </source>
</evidence>
<dbReference type="Proteomes" id="UP000324767">
    <property type="component" value="Unassembled WGS sequence"/>
</dbReference>
<dbReference type="AlphaFoldDB" id="A0A5M8PZY3"/>
<accession>A0A5M8PZY3</accession>
<evidence type="ECO:0000313" key="1">
    <source>
        <dbReference type="EMBL" id="KAA6414570.1"/>
    </source>
</evidence>
<protein>
    <submittedName>
        <fullName evidence="1">Uncharacterized protein</fullName>
    </submittedName>
</protein>
<gene>
    <name evidence="1" type="ORF">FRX48_01319</name>
</gene>
<reference evidence="1 2" key="1">
    <citation type="submission" date="2019-09" db="EMBL/GenBank/DDBJ databases">
        <title>The hologenome of the rock-dwelling lichen Lasallia pustulata.</title>
        <authorList>
            <person name="Greshake Tzovaras B."/>
            <person name="Segers F."/>
            <person name="Bicker A."/>
            <person name="Dal Grande F."/>
            <person name="Otte J."/>
            <person name="Hankeln T."/>
            <person name="Schmitt I."/>
            <person name="Ebersberger I."/>
        </authorList>
    </citation>
    <scope>NUCLEOTIDE SEQUENCE [LARGE SCALE GENOMIC DNA]</scope>
    <source>
        <strain evidence="1">A1-1</strain>
    </source>
</reference>
<dbReference type="OrthoDB" id="5367786at2759"/>
<sequence>MSLTPRTQYCQNSPKTVAGTTFNGRSLSPFNDLAPRRQTNTITWCAPNSQTYVVISILHGIPGHAVSDMLHGALQLITDTVDVFGDGNMEVHTGGEIFRWLQGGIALTVQNANNHQTTWGVLGAAIFAVGDCMFANIAEWAVSFRIVDGGNLVGIGTIG</sequence>
<organism evidence="1 2">
    <name type="scientific">Lasallia pustulata</name>
    <dbReference type="NCBI Taxonomy" id="136370"/>
    <lineage>
        <taxon>Eukaryota</taxon>
        <taxon>Fungi</taxon>
        <taxon>Dikarya</taxon>
        <taxon>Ascomycota</taxon>
        <taxon>Pezizomycotina</taxon>
        <taxon>Lecanoromycetes</taxon>
        <taxon>OSLEUM clade</taxon>
        <taxon>Umbilicariomycetidae</taxon>
        <taxon>Umbilicariales</taxon>
        <taxon>Umbilicariaceae</taxon>
        <taxon>Lasallia</taxon>
    </lineage>
</organism>
<proteinExistence type="predicted"/>
<dbReference type="EMBL" id="VXIT01000002">
    <property type="protein sequence ID" value="KAA6414570.1"/>
    <property type="molecule type" value="Genomic_DNA"/>
</dbReference>
<comment type="caution">
    <text evidence="1">The sequence shown here is derived from an EMBL/GenBank/DDBJ whole genome shotgun (WGS) entry which is preliminary data.</text>
</comment>